<accession>A0ABU0TBC0</accession>
<evidence type="ECO:0000256" key="1">
    <source>
        <dbReference type="SAM" id="MobiDB-lite"/>
    </source>
</evidence>
<feature type="region of interest" description="Disordered" evidence="1">
    <location>
        <begin position="14"/>
        <end position="44"/>
    </location>
</feature>
<dbReference type="EMBL" id="JAUSZI010000002">
    <property type="protein sequence ID" value="MDQ1032993.1"/>
    <property type="molecule type" value="Genomic_DNA"/>
</dbReference>
<organism evidence="2 3">
    <name type="scientific">Streptomyces umbrinus</name>
    <dbReference type="NCBI Taxonomy" id="67370"/>
    <lineage>
        <taxon>Bacteria</taxon>
        <taxon>Bacillati</taxon>
        <taxon>Actinomycetota</taxon>
        <taxon>Actinomycetes</taxon>
        <taxon>Kitasatosporales</taxon>
        <taxon>Streptomycetaceae</taxon>
        <taxon>Streptomyces</taxon>
        <taxon>Streptomyces phaeochromogenes group</taxon>
    </lineage>
</organism>
<dbReference type="Proteomes" id="UP001230328">
    <property type="component" value="Unassembled WGS sequence"/>
</dbReference>
<comment type="caution">
    <text evidence="2">The sequence shown here is derived from an EMBL/GenBank/DDBJ whole genome shotgun (WGS) entry which is preliminary data.</text>
</comment>
<protein>
    <submittedName>
        <fullName evidence="2">Uncharacterized protein</fullName>
    </submittedName>
</protein>
<sequence>MKVPKAAVKALFTQTSMGPSSSSTRRAASSTWSGSAMSATMGNA</sequence>
<name>A0ABU0TBC0_9ACTN</name>
<keyword evidence="3" id="KW-1185">Reference proteome</keyword>
<feature type="compositionally biased region" description="Low complexity" evidence="1">
    <location>
        <begin position="20"/>
        <end position="36"/>
    </location>
</feature>
<evidence type="ECO:0000313" key="2">
    <source>
        <dbReference type="EMBL" id="MDQ1032993.1"/>
    </source>
</evidence>
<reference evidence="2 3" key="1">
    <citation type="submission" date="2023-07" db="EMBL/GenBank/DDBJ databases">
        <title>Comparative genomics of wheat-associated soil bacteria to identify genetic determinants of phenazine resistance.</title>
        <authorList>
            <person name="Mouncey N."/>
        </authorList>
    </citation>
    <scope>NUCLEOTIDE SEQUENCE [LARGE SCALE GENOMIC DNA]</scope>
    <source>
        <strain evidence="2 3">V2I4</strain>
    </source>
</reference>
<evidence type="ECO:0000313" key="3">
    <source>
        <dbReference type="Proteomes" id="UP001230328"/>
    </source>
</evidence>
<proteinExistence type="predicted"/>
<gene>
    <name evidence="2" type="ORF">QF035_010575</name>
</gene>